<feature type="transmembrane region" description="Helical" evidence="2">
    <location>
        <begin position="89"/>
        <end position="107"/>
    </location>
</feature>
<organism evidence="4 5">
    <name type="scientific">Mycobacterium lehmannii</name>
    <dbReference type="NCBI Taxonomy" id="2048550"/>
    <lineage>
        <taxon>Bacteria</taxon>
        <taxon>Bacillati</taxon>
        <taxon>Actinomycetota</taxon>
        <taxon>Actinomycetes</taxon>
        <taxon>Mycobacteriales</taxon>
        <taxon>Mycobacteriaceae</taxon>
        <taxon>Mycobacterium</taxon>
    </lineage>
</organism>
<dbReference type="Gene3D" id="3.40.50.1820">
    <property type="entry name" value="alpha/beta hydrolase"/>
    <property type="match status" value="1"/>
</dbReference>
<reference evidence="4 5" key="1">
    <citation type="submission" date="2016-01" db="EMBL/GenBank/DDBJ databases">
        <authorList>
            <consortium name="TB Trials Study Group"/>
            <person name="Sutton G."/>
            <person name="Brinkac L."/>
            <person name="Sanka R."/>
            <person name="Adams M."/>
            <person name="Lau E.L."/>
            <person name="Macaden R."/>
            <person name="Grewal H.M.S."/>
        </authorList>
    </citation>
    <scope>NUCLEOTIDE SEQUENCE [LARGE SCALE GENOMIC DNA]</scope>
    <source>
        <strain evidence="4 5">IS-1744</strain>
    </source>
</reference>
<dbReference type="GO" id="GO:0003824">
    <property type="term" value="F:catalytic activity"/>
    <property type="evidence" value="ECO:0007669"/>
    <property type="project" value="UniProtKB-ARBA"/>
</dbReference>
<dbReference type="SUPFAM" id="SSF53474">
    <property type="entry name" value="alpha/beta-Hydrolases"/>
    <property type="match status" value="1"/>
</dbReference>
<comment type="caution">
    <text evidence="4">The sequence shown here is derived from an EMBL/GenBank/DDBJ whole genome shotgun (WGS) entry which is preliminary data.</text>
</comment>
<dbReference type="InterPro" id="IPR000073">
    <property type="entry name" value="AB_hydrolase_1"/>
</dbReference>
<keyword evidence="2" id="KW-0472">Membrane</keyword>
<dbReference type="RefSeq" id="WP_064395173.1">
    <property type="nucleotide sequence ID" value="NZ_LQIR01000011.1"/>
</dbReference>
<dbReference type="InterPro" id="IPR029058">
    <property type="entry name" value="AB_hydrolase_fold"/>
</dbReference>
<dbReference type="EMBL" id="LQIR01000011">
    <property type="protein sequence ID" value="KUI18674.1"/>
    <property type="molecule type" value="Genomic_DNA"/>
</dbReference>
<dbReference type="PRINTS" id="PR00111">
    <property type="entry name" value="ABHYDROLASE"/>
</dbReference>
<dbReference type="PANTHER" id="PTHR43039">
    <property type="entry name" value="ESTERASE-RELATED"/>
    <property type="match status" value="1"/>
</dbReference>
<sequence>MDVWTRNNIKIVGNQSGPTLFLAHGFGCDQNLWRLIVDRLQSDFRIVLMDHVGSGASDPKAWDDTKYSSLDGYADDVVEILRDLDLRDVVFVGHSVAAIIGVLAVITESDRIAKLVMVTPSPRYIDDDGYRGGFSRADIDELLESLELNYLGWSHAMAPVIMGNSDRPEFAEELEASFCRTDPDCARVFARATFLSDNRADLPRVSVPTLILECSEDAIAPASVGAYVHQHISGSQLVTLDATGHCPHVSDPDATAQAIAEFALPA</sequence>
<gene>
    <name evidence="4" type="ORF">AU192_18640</name>
</gene>
<accession>A0A101A942</accession>
<evidence type="ECO:0000256" key="2">
    <source>
        <dbReference type="SAM" id="Phobius"/>
    </source>
</evidence>
<keyword evidence="2" id="KW-0812">Transmembrane</keyword>
<evidence type="ECO:0000313" key="5">
    <source>
        <dbReference type="Proteomes" id="UP000053707"/>
    </source>
</evidence>
<proteinExistence type="inferred from homology"/>
<evidence type="ECO:0000313" key="4">
    <source>
        <dbReference type="EMBL" id="KUI18674.1"/>
    </source>
</evidence>
<dbReference type="Proteomes" id="UP000053707">
    <property type="component" value="Unassembled WGS sequence"/>
</dbReference>
<keyword evidence="5" id="KW-1185">Reference proteome</keyword>
<evidence type="ECO:0000259" key="3">
    <source>
        <dbReference type="Pfam" id="PF12697"/>
    </source>
</evidence>
<feature type="domain" description="AB hydrolase-1" evidence="3">
    <location>
        <begin position="21"/>
        <end position="258"/>
    </location>
</feature>
<name>A0A101A942_9MYCO</name>
<keyword evidence="2" id="KW-1133">Transmembrane helix</keyword>
<dbReference type="AlphaFoldDB" id="A0A101A942"/>
<evidence type="ECO:0000256" key="1">
    <source>
        <dbReference type="ARBA" id="ARBA00008645"/>
    </source>
</evidence>
<comment type="similarity">
    <text evidence="1">Belongs to the AB hydrolase superfamily.</text>
</comment>
<dbReference type="Pfam" id="PF12697">
    <property type="entry name" value="Abhydrolase_6"/>
    <property type="match status" value="1"/>
</dbReference>
<protein>
    <submittedName>
        <fullName evidence="4">Sigma factor sigB regulation protein rsbQ</fullName>
    </submittedName>
</protein>